<dbReference type="PANTHER" id="PTHR37535:SF3">
    <property type="entry name" value="FLUG DOMAIN-CONTAINING PROTEIN"/>
    <property type="match status" value="1"/>
</dbReference>
<dbReference type="Proteomes" id="UP000799766">
    <property type="component" value="Unassembled WGS sequence"/>
</dbReference>
<accession>A0A6A6P2R1</accession>
<feature type="region of interest" description="Disordered" evidence="1">
    <location>
        <begin position="231"/>
        <end position="262"/>
    </location>
</feature>
<name>A0A6A6P2R1_9PEZI</name>
<sequence>MYYPNRNNQKDMLGLFAGAGKLGNCKPGGWKAAMTIVDWKALIATFDKRTPMRNADRTVSMSILYWICDRYRIKSPKSFVGLFPSIQRVVRKHVGQYMYSNDSKEVLKYLDSFLVPRFKLQPPNMAGKKLIFCVSTIIVSLAVADGAFAAKNLYSARNVHSIHKKKPAQYISLRWKPDWLMRPIFRHFSASGPSSTRPLQYRKLKNDMAQQSLDYGCEEAQVQRVQLDDAAQRHDGGGGGGSGTEDGTDDDSEPEFDKTEVGLDIPGRAELARLLCSQPENSSFGDLLECYIQARDCMVAPFR</sequence>
<protein>
    <submittedName>
        <fullName evidence="3">Uncharacterized protein</fullName>
    </submittedName>
</protein>
<evidence type="ECO:0000256" key="1">
    <source>
        <dbReference type="SAM" id="MobiDB-lite"/>
    </source>
</evidence>
<dbReference type="OrthoDB" id="4898871at2759"/>
<evidence type="ECO:0000313" key="4">
    <source>
        <dbReference type="Proteomes" id="UP000799766"/>
    </source>
</evidence>
<dbReference type="AlphaFoldDB" id="A0A6A6P2R1"/>
<feature type="transmembrane region" description="Helical" evidence="2">
    <location>
        <begin position="130"/>
        <end position="150"/>
    </location>
</feature>
<dbReference type="Pfam" id="PF11917">
    <property type="entry name" value="DUF3435"/>
    <property type="match status" value="1"/>
</dbReference>
<keyword evidence="4" id="KW-1185">Reference proteome</keyword>
<proteinExistence type="predicted"/>
<gene>
    <name evidence="3" type="ORF">BDY21DRAFT_363056</name>
</gene>
<dbReference type="EMBL" id="MU001678">
    <property type="protein sequence ID" value="KAF2458114.1"/>
    <property type="molecule type" value="Genomic_DNA"/>
</dbReference>
<keyword evidence="2" id="KW-0812">Transmembrane</keyword>
<keyword evidence="2" id="KW-1133">Transmembrane helix</keyword>
<dbReference type="PANTHER" id="PTHR37535">
    <property type="entry name" value="FLUG DOMAIN PROTEIN"/>
    <property type="match status" value="1"/>
</dbReference>
<evidence type="ECO:0000313" key="3">
    <source>
        <dbReference type="EMBL" id="KAF2458114.1"/>
    </source>
</evidence>
<dbReference type="InterPro" id="IPR021842">
    <property type="entry name" value="DUF3435"/>
</dbReference>
<organism evidence="3 4">
    <name type="scientific">Lineolata rhizophorae</name>
    <dbReference type="NCBI Taxonomy" id="578093"/>
    <lineage>
        <taxon>Eukaryota</taxon>
        <taxon>Fungi</taxon>
        <taxon>Dikarya</taxon>
        <taxon>Ascomycota</taxon>
        <taxon>Pezizomycotina</taxon>
        <taxon>Dothideomycetes</taxon>
        <taxon>Dothideomycetes incertae sedis</taxon>
        <taxon>Lineolatales</taxon>
        <taxon>Lineolataceae</taxon>
        <taxon>Lineolata</taxon>
    </lineage>
</organism>
<keyword evidence="2" id="KW-0472">Membrane</keyword>
<reference evidence="3" key="1">
    <citation type="journal article" date="2020" name="Stud. Mycol.">
        <title>101 Dothideomycetes genomes: a test case for predicting lifestyles and emergence of pathogens.</title>
        <authorList>
            <person name="Haridas S."/>
            <person name="Albert R."/>
            <person name="Binder M."/>
            <person name="Bloem J."/>
            <person name="Labutti K."/>
            <person name="Salamov A."/>
            <person name="Andreopoulos B."/>
            <person name="Baker S."/>
            <person name="Barry K."/>
            <person name="Bills G."/>
            <person name="Bluhm B."/>
            <person name="Cannon C."/>
            <person name="Castanera R."/>
            <person name="Culley D."/>
            <person name="Daum C."/>
            <person name="Ezra D."/>
            <person name="Gonzalez J."/>
            <person name="Henrissat B."/>
            <person name="Kuo A."/>
            <person name="Liang C."/>
            <person name="Lipzen A."/>
            <person name="Lutzoni F."/>
            <person name="Magnuson J."/>
            <person name="Mondo S."/>
            <person name="Nolan M."/>
            <person name="Ohm R."/>
            <person name="Pangilinan J."/>
            <person name="Park H.-J."/>
            <person name="Ramirez L."/>
            <person name="Alfaro M."/>
            <person name="Sun H."/>
            <person name="Tritt A."/>
            <person name="Yoshinaga Y."/>
            <person name="Zwiers L.-H."/>
            <person name="Turgeon B."/>
            <person name="Goodwin S."/>
            <person name="Spatafora J."/>
            <person name="Crous P."/>
            <person name="Grigoriev I."/>
        </authorList>
    </citation>
    <scope>NUCLEOTIDE SEQUENCE</scope>
    <source>
        <strain evidence="3">ATCC 16933</strain>
    </source>
</reference>
<evidence type="ECO:0000256" key="2">
    <source>
        <dbReference type="SAM" id="Phobius"/>
    </source>
</evidence>